<evidence type="ECO:0000313" key="3">
    <source>
        <dbReference type="Proteomes" id="UP001187415"/>
    </source>
</evidence>
<dbReference type="Proteomes" id="UP001187415">
    <property type="component" value="Unassembled WGS sequence"/>
</dbReference>
<dbReference type="EMBL" id="JAUPFM010000002">
    <property type="protein sequence ID" value="KAK2859124.1"/>
    <property type="molecule type" value="Genomic_DNA"/>
</dbReference>
<keyword evidence="3" id="KW-1185">Reference proteome</keyword>
<feature type="region of interest" description="Disordered" evidence="1">
    <location>
        <begin position="65"/>
        <end position="106"/>
    </location>
</feature>
<feature type="compositionally biased region" description="Basic and acidic residues" evidence="1">
    <location>
        <begin position="88"/>
        <end position="100"/>
    </location>
</feature>
<evidence type="ECO:0000256" key="1">
    <source>
        <dbReference type="SAM" id="MobiDB-lite"/>
    </source>
</evidence>
<accession>A0AA88T1M1</accession>
<organism evidence="2 3">
    <name type="scientific">Channa striata</name>
    <name type="common">Snakehead murrel</name>
    <name type="synonym">Ophicephalus striatus</name>
    <dbReference type="NCBI Taxonomy" id="64152"/>
    <lineage>
        <taxon>Eukaryota</taxon>
        <taxon>Metazoa</taxon>
        <taxon>Chordata</taxon>
        <taxon>Craniata</taxon>
        <taxon>Vertebrata</taxon>
        <taxon>Euteleostomi</taxon>
        <taxon>Actinopterygii</taxon>
        <taxon>Neopterygii</taxon>
        <taxon>Teleostei</taxon>
        <taxon>Neoteleostei</taxon>
        <taxon>Acanthomorphata</taxon>
        <taxon>Anabantaria</taxon>
        <taxon>Anabantiformes</taxon>
        <taxon>Channoidei</taxon>
        <taxon>Channidae</taxon>
        <taxon>Channa</taxon>
    </lineage>
</organism>
<sequence>MRPRTLLLPPPPPPPPPHARTVISLIIQSASTGKRGALMSEAWKAGQNPAEKRLMGVEKLRQEVQGKDSSWAESPSGVSTDCSNGAACRERGERREEGRRGGVSGE</sequence>
<name>A0AA88T1M1_CHASR</name>
<evidence type="ECO:0000313" key="2">
    <source>
        <dbReference type="EMBL" id="KAK2859124.1"/>
    </source>
</evidence>
<feature type="compositionally biased region" description="Polar residues" evidence="1">
    <location>
        <begin position="67"/>
        <end position="83"/>
    </location>
</feature>
<reference evidence="2" key="1">
    <citation type="submission" date="2023-07" db="EMBL/GenBank/DDBJ databases">
        <title>Chromosome-level Genome Assembly of Striped Snakehead (Channa striata).</title>
        <authorList>
            <person name="Liu H."/>
        </authorList>
    </citation>
    <scope>NUCLEOTIDE SEQUENCE</scope>
    <source>
        <strain evidence="2">Gz</strain>
        <tissue evidence="2">Muscle</tissue>
    </source>
</reference>
<protein>
    <submittedName>
        <fullName evidence="2">Uncharacterized protein</fullName>
    </submittedName>
</protein>
<comment type="caution">
    <text evidence="2">The sequence shown here is derived from an EMBL/GenBank/DDBJ whole genome shotgun (WGS) entry which is preliminary data.</text>
</comment>
<dbReference type="AlphaFoldDB" id="A0AA88T1M1"/>
<gene>
    <name evidence="2" type="ORF">Q5P01_003744</name>
</gene>
<proteinExistence type="predicted"/>